<dbReference type="EMBL" id="JACSEA010000011">
    <property type="protein sequence ID" value="KAF7388937.1"/>
    <property type="molecule type" value="Genomic_DNA"/>
</dbReference>
<feature type="transmembrane region" description="Helical" evidence="7">
    <location>
        <begin position="715"/>
        <end position="739"/>
    </location>
</feature>
<dbReference type="InterPro" id="IPR001611">
    <property type="entry name" value="Leu-rich_rpt"/>
</dbReference>
<evidence type="ECO:0000256" key="7">
    <source>
        <dbReference type="SAM" id="Phobius"/>
    </source>
</evidence>
<dbReference type="SMART" id="SM00365">
    <property type="entry name" value="LRR_SD22"/>
    <property type="match status" value="9"/>
</dbReference>
<keyword evidence="7" id="KW-0472">Membrane</keyword>
<dbReference type="InterPro" id="IPR050467">
    <property type="entry name" value="LRFN"/>
</dbReference>
<dbReference type="Pfam" id="PF07679">
    <property type="entry name" value="I-set"/>
    <property type="match status" value="2"/>
</dbReference>
<keyword evidence="10" id="KW-1185">Reference proteome</keyword>
<evidence type="ECO:0000256" key="2">
    <source>
        <dbReference type="ARBA" id="ARBA00022729"/>
    </source>
</evidence>
<dbReference type="PANTHER" id="PTHR45842:SF21">
    <property type="entry name" value="IG-LIKE DOMAIN-CONTAINING PROTEIN"/>
    <property type="match status" value="1"/>
</dbReference>
<dbReference type="SMART" id="SM00409">
    <property type="entry name" value="IG"/>
    <property type="match status" value="3"/>
</dbReference>
<evidence type="ECO:0000256" key="4">
    <source>
        <dbReference type="ARBA" id="ARBA00023157"/>
    </source>
</evidence>
<evidence type="ECO:0000259" key="8">
    <source>
        <dbReference type="PROSITE" id="PS50835"/>
    </source>
</evidence>
<keyword evidence="7" id="KW-0812">Transmembrane</keyword>
<dbReference type="FunFam" id="3.80.10.10:FF:000023">
    <property type="entry name" value="Leucine rich repeats and immunoglobulin like domains 3"/>
    <property type="match status" value="1"/>
</dbReference>
<keyword evidence="3" id="KW-0677">Repeat</keyword>
<gene>
    <name evidence="9" type="ORF">HZH66_010074</name>
</gene>
<dbReference type="PROSITE" id="PS50835">
    <property type="entry name" value="IG_LIKE"/>
    <property type="match status" value="3"/>
</dbReference>
<dbReference type="InterPro" id="IPR032675">
    <property type="entry name" value="LRR_dom_sf"/>
</dbReference>
<dbReference type="InterPro" id="IPR000483">
    <property type="entry name" value="Cys-rich_flank_reg_C"/>
</dbReference>
<dbReference type="Pfam" id="PF13927">
    <property type="entry name" value="Ig_3"/>
    <property type="match status" value="1"/>
</dbReference>
<evidence type="ECO:0000313" key="10">
    <source>
        <dbReference type="Proteomes" id="UP000614350"/>
    </source>
</evidence>
<dbReference type="InterPro" id="IPR000372">
    <property type="entry name" value="LRRNT"/>
</dbReference>
<feature type="compositionally biased region" description="Polar residues" evidence="6">
    <location>
        <begin position="785"/>
        <end position="795"/>
    </location>
</feature>
<dbReference type="SMART" id="SM00408">
    <property type="entry name" value="IGc2"/>
    <property type="match status" value="3"/>
</dbReference>
<dbReference type="InterPro" id="IPR013783">
    <property type="entry name" value="Ig-like_fold"/>
</dbReference>
<dbReference type="Pfam" id="PF13855">
    <property type="entry name" value="LRR_8"/>
    <property type="match status" value="3"/>
</dbReference>
<keyword evidence="5" id="KW-0325">Glycoprotein</keyword>
<dbReference type="SMART" id="SM00013">
    <property type="entry name" value="LRRNT"/>
    <property type="match status" value="1"/>
</dbReference>
<dbReference type="GO" id="GO:0071944">
    <property type="term" value="C:cell periphery"/>
    <property type="evidence" value="ECO:0007669"/>
    <property type="project" value="UniProtKB-ARBA"/>
</dbReference>
<dbReference type="Proteomes" id="UP000614350">
    <property type="component" value="Unassembled WGS sequence"/>
</dbReference>
<keyword evidence="7" id="KW-1133">Transmembrane helix</keyword>
<dbReference type="PROSITE" id="PS51450">
    <property type="entry name" value="LRR"/>
    <property type="match status" value="6"/>
</dbReference>
<dbReference type="FunFam" id="2.60.40.10:FF:000161">
    <property type="entry name" value="Leucine rich repeats and immunoglobulin like domains 2"/>
    <property type="match status" value="1"/>
</dbReference>
<dbReference type="PANTHER" id="PTHR45842">
    <property type="entry name" value="SYNAPTIC ADHESION-LIKE MOLECULE SALM"/>
    <property type="match status" value="1"/>
</dbReference>
<comment type="caution">
    <text evidence="9">The sequence shown here is derived from an EMBL/GenBank/DDBJ whole genome shotgun (WGS) entry which is preliminary data.</text>
</comment>
<dbReference type="SUPFAM" id="SSF48726">
    <property type="entry name" value="Immunoglobulin"/>
    <property type="match status" value="3"/>
</dbReference>
<evidence type="ECO:0000256" key="5">
    <source>
        <dbReference type="ARBA" id="ARBA00023180"/>
    </source>
</evidence>
<sequence length="842" mass="93319">MADRPMISNEKSNKCPVECGCIGNVVICNNLQLIEAPSGLPPWTENLSLKDNNISNLKFDSLLHLTELKELDMSANKLGDNFTIGLSDTAQLKGLKVNKNQLTRIPNLSFVKNLTHLSLSHNEISTINGSALAILSELQTLDLSLNKITVLRRGSFLAPNRIVHLNLNMNRIYVIENALFSNLGKLRILELNRNELQQMQVLSLTGLTNLEELRLKRNKISTLNDGAFWPLKNLILLQLDFNMLTTVKKGGLFGLEHLKKLTLSHNHIKMIESQAWDNCGEITELDLNSNKISYMVEDINGAFGPLSNLWKLGLAHNKIKSVNRNAFIGLSRVTELDLSGNNITSIQENAFNTMPDLKKLKLNSRSLVCDCGLQWFSTWIGSHRFEDTEAHCGYPHWLQDKPLAQLHHTNFTCDEYPKPRIIEEPTDQKRVKGDNVTLVCRATSTADAPLKFTWKRDNVELDNPNLQTDISTLEGGVTNASSVLQLINVTHANAGKYQCMVTNSYGTTYSAKAKLSVLIYPSFSKIPRDIRVTAGSTARLECSAEGQPTPQIAWQKDGGNDFPAARERRMHMMPTDDVLFIVDVKMADSGVYSCTAQNLAGLIVANATLTILEVPSFVKPMENKEIMIGGSIVLECMASGSPRPKLMWRKNGSPLQVTERHFFTAENQLLIIVNTMSNDAGSYECEMSNSLGSVVGASHLTVNPAPTSIVNEDNILGLIIITVVCCAVGTSVVWVVIIYQTRRRLNNARNANTQQSPTTVISTAPENQTHMYLDTSSQHSKDSGTGDSTNPSNDQLQFCLPEEMVTCSVNNEEETAAVNVVDPLIRYTNHERYVHSEKGCAV</sequence>
<dbReference type="SUPFAM" id="SSF52058">
    <property type="entry name" value="L domain-like"/>
    <property type="match status" value="1"/>
</dbReference>
<feature type="domain" description="Ig-like" evidence="8">
    <location>
        <begin position="419"/>
        <end position="516"/>
    </location>
</feature>
<dbReference type="CDD" id="cd05763">
    <property type="entry name" value="IgI_LRIG1-like"/>
    <property type="match status" value="1"/>
</dbReference>
<feature type="domain" description="Ig-like" evidence="8">
    <location>
        <begin position="521"/>
        <end position="610"/>
    </location>
</feature>
<accession>A0A834MXN9</accession>
<organism evidence="9 10">
    <name type="scientific">Vespula vulgaris</name>
    <name type="common">Yellow jacket</name>
    <name type="synonym">Wasp</name>
    <dbReference type="NCBI Taxonomy" id="7454"/>
    <lineage>
        <taxon>Eukaryota</taxon>
        <taxon>Metazoa</taxon>
        <taxon>Ecdysozoa</taxon>
        <taxon>Arthropoda</taxon>
        <taxon>Hexapoda</taxon>
        <taxon>Insecta</taxon>
        <taxon>Pterygota</taxon>
        <taxon>Neoptera</taxon>
        <taxon>Endopterygota</taxon>
        <taxon>Hymenoptera</taxon>
        <taxon>Apocrita</taxon>
        <taxon>Aculeata</taxon>
        <taxon>Vespoidea</taxon>
        <taxon>Vespidae</taxon>
        <taxon>Vespinae</taxon>
        <taxon>Vespula</taxon>
    </lineage>
</organism>
<dbReference type="FunFam" id="3.80.10.10:FF:001164">
    <property type="entry name" value="GH01279p"/>
    <property type="match status" value="1"/>
</dbReference>
<reference evidence="9" key="1">
    <citation type="journal article" date="2020" name="G3 (Bethesda)">
        <title>High-Quality Assemblies for Three Invasive Social Wasps from the &lt;i&gt;Vespula&lt;/i&gt; Genus.</title>
        <authorList>
            <person name="Harrop T.W.R."/>
            <person name="Guhlin J."/>
            <person name="McLaughlin G.M."/>
            <person name="Permina E."/>
            <person name="Stockwell P."/>
            <person name="Gilligan J."/>
            <person name="Le Lec M.F."/>
            <person name="Gruber M.A.M."/>
            <person name="Quinn O."/>
            <person name="Lovegrove M."/>
            <person name="Duncan E.J."/>
            <person name="Remnant E.J."/>
            <person name="Van Eeckhoven J."/>
            <person name="Graham B."/>
            <person name="Knapp R.A."/>
            <person name="Langford K.W."/>
            <person name="Kronenberg Z."/>
            <person name="Press M.O."/>
            <person name="Eacker S.M."/>
            <person name="Wilson-Rankin E.E."/>
            <person name="Purcell J."/>
            <person name="Lester P.J."/>
            <person name="Dearden P.K."/>
        </authorList>
    </citation>
    <scope>NUCLEOTIDE SEQUENCE</scope>
    <source>
        <strain evidence="9">Marl-1</strain>
    </source>
</reference>
<dbReference type="InterPro" id="IPR007110">
    <property type="entry name" value="Ig-like_dom"/>
</dbReference>
<feature type="region of interest" description="Disordered" evidence="6">
    <location>
        <begin position="775"/>
        <end position="795"/>
    </location>
</feature>
<protein>
    <recommendedName>
        <fullName evidence="8">Ig-like domain-containing protein</fullName>
    </recommendedName>
</protein>
<dbReference type="Gene3D" id="3.80.10.10">
    <property type="entry name" value="Ribonuclease Inhibitor"/>
    <property type="match status" value="3"/>
</dbReference>
<dbReference type="AlphaFoldDB" id="A0A834MXN9"/>
<dbReference type="InterPro" id="IPR003599">
    <property type="entry name" value="Ig_sub"/>
</dbReference>
<dbReference type="InterPro" id="IPR036179">
    <property type="entry name" value="Ig-like_dom_sf"/>
</dbReference>
<proteinExistence type="predicted"/>
<keyword evidence="1" id="KW-0433">Leucine-rich repeat</keyword>
<dbReference type="Gene3D" id="2.60.40.10">
    <property type="entry name" value="Immunoglobulins"/>
    <property type="match status" value="3"/>
</dbReference>
<dbReference type="SMART" id="SM00082">
    <property type="entry name" value="LRRCT"/>
    <property type="match status" value="1"/>
</dbReference>
<dbReference type="InterPro" id="IPR013098">
    <property type="entry name" value="Ig_I-set"/>
</dbReference>
<name>A0A834MXN9_VESVU</name>
<keyword evidence="2" id="KW-0732">Signal</keyword>
<dbReference type="InterPro" id="IPR003591">
    <property type="entry name" value="Leu-rich_rpt_typical-subtyp"/>
</dbReference>
<dbReference type="FunFam" id="2.60.40.10:FF:000150">
    <property type="entry name" value="Leucine rich repeats and immunoglobulin like domains 3"/>
    <property type="match status" value="1"/>
</dbReference>
<dbReference type="SMART" id="SM00369">
    <property type="entry name" value="LRR_TYP"/>
    <property type="match status" value="9"/>
</dbReference>
<keyword evidence="4" id="KW-1015">Disulfide bond</keyword>
<feature type="domain" description="Ig-like" evidence="8">
    <location>
        <begin position="615"/>
        <end position="703"/>
    </location>
</feature>
<evidence type="ECO:0000256" key="1">
    <source>
        <dbReference type="ARBA" id="ARBA00022614"/>
    </source>
</evidence>
<evidence type="ECO:0000256" key="3">
    <source>
        <dbReference type="ARBA" id="ARBA00022737"/>
    </source>
</evidence>
<dbReference type="InterPro" id="IPR003598">
    <property type="entry name" value="Ig_sub2"/>
</dbReference>
<evidence type="ECO:0000313" key="9">
    <source>
        <dbReference type="EMBL" id="KAF7388937.1"/>
    </source>
</evidence>
<evidence type="ECO:0000256" key="6">
    <source>
        <dbReference type="SAM" id="MobiDB-lite"/>
    </source>
</evidence>